<dbReference type="OrthoDB" id="6270916at2759"/>
<dbReference type="Pfam" id="PF14776">
    <property type="entry name" value="UNC-79"/>
    <property type="match status" value="1"/>
</dbReference>
<dbReference type="EMBL" id="MU167296">
    <property type="protein sequence ID" value="KAG0144392.1"/>
    <property type="molecule type" value="Genomic_DNA"/>
</dbReference>
<gene>
    <name evidence="1" type="ORF">CROQUDRAFT_625630</name>
</gene>
<dbReference type="AlphaFoldDB" id="A0A9P6NHQ3"/>
<proteinExistence type="predicted"/>
<accession>A0A9P6NHQ3</accession>
<organism evidence="1 2">
    <name type="scientific">Cronartium quercuum f. sp. fusiforme G11</name>
    <dbReference type="NCBI Taxonomy" id="708437"/>
    <lineage>
        <taxon>Eukaryota</taxon>
        <taxon>Fungi</taxon>
        <taxon>Dikarya</taxon>
        <taxon>Basidiomycota</taxon>
        <taxon>Pucciniomycotina</taxon>
        <taxon>Pucciniomycetes</taxon>
        <taxon>Pucciniales</taxon>
        <taxon>Coleosporiaceae</taxon>
        <taxon>Cronartium</taxon>
    </lineage>
</organism>
<dbReference type="Proteomes" id="UP000886653">
    <property type="component" value="Unassembled WGS sequence"/>
</dbReference>
<evidence type="ECO:0000313" key="2">
    <source>
        <dbReference type="Proteomes" id="UP000886653"/>
    </source>
</evidence>
<reference evidence="1" key="1">
    <citation type="submission" date="2013-11" db="EMBL/GenBank/DDBJ databases">
        <title>Genome sequence of the fusiform rust pathogen reveals effectors for host alternation and coevolution with pine.</title>
        <authorList>
            <consortium name="DOE Joint Genome Institute"/>
            <person name="Smith K."/>
            <person name="Pendleton A."/>
            <person name="Kubisiak T."/>
            <person name="Anderson C."/>
            <person name="Salamov A."/>
            <person name="Aerts A."/>
            <person name="Riley R."/>
            <person name="Clum A."/>
            <person name="Lindquist E."/>
            <person name="Ence D."/>
            <person name="Campbell M."/>
            <person name="Kronenberg Z."/>
            <person name="Feau N."/>
            <person name="Dhillon B."/>
            <person name="Hamelin R."/>
            <person name="Burleigh J."/>
            <person name="Smith J."/>
            <person name="Yandell M."/>
            <person name="Nelson C."/>
            <person name="Grigoriev I."/>
            <person name="Davis J."/>
        </authorList>
    </citation>
    <scope>NUCLEOTIDE SEQUENCE</scope>
    <source>
        <strain evidence="1">G11</strain>
    </source>
</reference>
<sequence length="288" mass="32466">MIGRLMVFLRAYLETVVDRTIQLQSGMNQSQRLQLGVSPEKRSELTTNQSRTSIQLQSIFSIVLSCVLSHITAATASLPTIYQSHQIIEFLIKSKPDVYDDILYVIAYTTHSATRYKAISLLSTFWPKSIGHLMVGTNFPRHSYKDDVYRHDSGENHLPPLHDMPHEWIPWRFPGSNRDRGTSSALVDMPADSAEELKASRNSSNDSFAGLHNCLRCGKLVKGFGLKCVANHEPVHLQCLTSVENIFQIYYKTDQGTKIGQPCFSQILPNKRTSLFHEKHDASSMGRG</sequence>
<evidence type="ECO:0000313" key="1">
    <source>
        <dbReference type="EMBL" id="KAG0144392.1"/>
    </source>
</evidence>
<keyword evidence="2" id="KW-1185">Reference proteome</keyword>
<comment type="caution">
    <text evidence="1">The sequence shown here is derived from an EMBL/GenBank/DDBJ whole genome shotgun (WGS) entry which is preliminary data.</text>
</comment>
<name>A0A9P6NHQ3_9BASI</name>
<protein>
    <submittedName>
        <fullName evidence="1">Uncharacterized protein</fullName>
    </submittedName>
</protein>